<proteinExistence type="predicted"/>
<dbReference type="PANTHER" id="PTHR13627">
    <property type="entry name" value="FUKUTIN RELATED PROTEIN"/>
    <property type="match status" value="1"/>
</dbReference>
<dbReference type="Pfam" id="PF22921">
    <property type="entry name" value="FKRP_N"/>
    <property type="match status" value="1"/>
</dbReference>
<gene>
    <name evidence="5" type="primary">LOC117648126</name>
</gene>
<keyword evidence="1" id="KW-1133">Transmembrane helix</keyword>
<dbReference type="OrthoDB" id="444255at2759"/>
<dbReference type="GeneID" id="117648126"/>
<sequence>MSLNPMSASRLNMRLKRRLYTLAFIAVSVIIILVIWKQITLKSKDNTETSIPEGKGLARNYSSIESLITVVIRDFEHYDNDVVETVKSLLKTVPGLKVIIVSNSPIYPPLQWKYFDHSAVKVINLKLEVGGYKEDRDLLYHVQTKYICFVPDSVRPMTRNSFVTLLKGLDEPNVHILAAPVSEVSLTSCQKMDLQALKWTLVYNITPSELFCDGVTGKHVLLVEKEALMKLPDPLILPFPDALYIQAKAKNMKTRLLRTVVWSSGRPLLQSQHILWKKHRLNQERQQRMFERLSIKRVVRGGKDEWYGCTRESARCFGTVVGDTPSYLLEGKWTPPCCLNALRTTARHVFKQLQIAGIRHWLEGGSLLGAMRSFDILPWDYDVDLGFMREDLPKLSWLLRASKSPVVDTEGFVWEKATEGDFYRVQFSRSNRLHVDLFPFYNKNGTMTKDTWFKTHKQDREFPAHFLNPLSTISFIGLNVSAPNNIREFLELKFGHGVVERPAYPNERLLKFPVELIPTTQRTPDHLDMGYY</sequence>
<dbReference type="Proteomes" id="UP000515158">
    <property type="component" value="Unplaced"/>
</dbReference>
<protein>
    <submittedName>
        <fullName evidence="5">Fukutin-related protein</fullName>
    </submittedName>
</protein>
<feature type="transmembrane region" description="Helical" evidence="1">
    <location>
        <begin position="20"/>
        <end position="39"/>
    </location>
</feature>
<organism evidence="5">
    <name type="scientific">Thrips palmi</name>
    <name type="common">Melon thrips</name>
    <dbReference type="NCBI Taxonomy" id="161013"/>
    <lineage>
        <taxon>Eukaryota</taxon>
        <taxon>Metazoa</taxon>
        <taxon>Ecdysozoa</taxon>
        <taxon>Arthropoda</taxon>
        <taxon>Hexapoda</taxon>
        <taxon>Insecta</taxon>
        <taxon>Pterygota</taxon>
        <taxon>Neoptera</taxon>
        <taxon>Paraneoptera</taxon>
        <taxon>Thysanoptera</taxon>
        <taxon>Terebrantia</taxon>
        <taxon>Thripoidea</taxon>
        <taxon>Thripidae</taxon>
        <taxon>Thrips</taxon>
    </lineage>
</organism>
<dbReference type="FunCoup" id="A0A6P8ZQQ5">
    <property type="interactions" value="177"/>
</dbReference>
<dbReference type="InterPro" id="IPR055105">
    <property type="entry name" value="FKRP_N"/>
</dbReference>
<evidence type="ECO:0000313" key="5">
    <source>
        <dbReference type="RefSeq" id="XP_034246264.1"/>
    </source>
</evidence>
<feature type="domain" description="LicD/FKTN/FKRP nucleotidyltransferase" evidence="2">
    <location>
        <begin position="356"/>
        <end position="397"/>
    </location>
</feature>
<keyword evidence="1" id="KW-0812">Transmembrane</keyword>
<dbReference type="KEGG" id="tpal:117648126"/>
<dbReference type="GO" id="GO:0035269">
    <property type="term" value="P:protein O-linked glycosylation via mannose"/>
    <property type="evidence" value="ECO:0007669"/>
    <property type="project" value="TreeGrafter"/>
</dbReference>
<evidence type="ECO:0000313" key="4">
    <source>
        <dbReference type="Proteomes" id="UP000515158"/>
    </source>
</evidence>
<dbReference type="AlphaFoldDB" id="A0A6P8ZQQ5"/>
<dbReference type="GO" id="GO:0005794">
    <property type="term" value="C:Golgi apparatus"/>
    <property type="evidence" value="ECO:0007669"/>
    <property type="project" value="TreeGrafter"/>
</dbReference>
<evidence type="ECO:0000259" key="3">
    <source>
        <dbReference type="Pfam" id="PF22921"/>
    </source>
</evidence>
<evidence type="ECO:0000256" key="1">
    <source>
        <dbReference type="SAM" id="Phobius"/>
    </source>
</evidence>
<dbReference type="RefSeq" id="XP_034246264.1">
    <property type="nucleotide sequence ID" value="XM_034390373.1"/>
</dbReference>
<reference evidence="5" key="1">
    <citation type="submission" date="2025-08" db="UniProtKB">
        <authorList>
            <consortium name="RefSeq"/>
        </authorList>
    </citation>
    <scope>IDENTIFICATION</scope>
    <source>
        <tissue evidence="5">Total insect</tissue>
    </source>
</reference>
<keyword evidence="1" id="KW-0472">Membrane</keyword>
<dbReference type="InterPro" id="IPR007074">
    <property type="entry name" value="LicD/FKTN/FKRP_NTP_transf"/>
</dbReference>
<dbReference type="PANTHER" id="PTHR13627:SF31">
    <property type="entry name" value="RIBITOL 5-PHOSPHATE TRANSFERASE FKRP"/>
    <property type="match status" value="1"/>
</dbReference>
<dbReference type="InParanoid" id="A0A6P8ZQQ5"/>
<feature type="domain" description="FKRP stem" evidence="3">
    <location>
        <begin position="58"/>
        <end position="300"/>
    </location>
</feature>
<dbReference type="InterPro" id="IPR052613">
    <property type="entry name" value="LicD_transferase"/>
</dbReference>
<dbReference type="Pfam" id="PF04991">
    <property type="entry name" value="LicD"/>
    <property type="match status" value="1"/>
</dbReference>
<keyword evidence="4" id="KW-1185">Reference proteome</keyword>
<name>A0A6P8ZQQ5_THRPL</name>
<evidence type="ECO:0000259" key="2">
    <source>
        <dbReference type="Pfam" id="PF04991"/>
    </source>
</evidence>
<accession>A0A6P8ZQQ5</accession>